<comment type="caution">
    <text evidence="1">The sequence shown here is derived from an EMBL/GenBank/DDBJ whole genome shotgun (WGS) entry which is preliminary data.</text>
</comment>
<accession>A0A9X3A9W3</accession>
<gene>
    <name evidence="1" type="ORF">GGP45_002636</name>
</gene>
<dbReference type="EMBL" id="JANUBL010000005">
    <property type="protein sequence ID" value="MCS4122276.1"/>
    <property type="molecule type" value="Genomic_DNA"/>
</dbReference>
<name>A0A9X3A9W3_9BACT</name>
<evidence type="ECO:0000313" key="2">
    <source>
        <dbReference type="Proteomes" id="UP001155144"/>
    </source>
</evidence>
<dbReference type="Proteomes" id="UP001155144">
    <property type="component" value="Unassembled WGS sequence"/>
</dbReference>
<proteinExistence type="predicted"/>
<protein>
    <submittedName>
        <fullName evidence="1">Uncharacterized protein</fullName>
    </submittedName>
</protein>
<sequence length="192" mass="21647">MDISYHVVTYTGPFGFIKPWTAVRDELTYSQQFLTPSTVEGMRQKLGVSEICRHRLTHDGFSVQGETTQSAGIDRKTVKKYQEVTYKRATAVLDRGVMLNPRLHLAFPTRGDAETAHRQHLCLSRNEDVVMPNGPIREMSEPKFDELTGFELVFGQGDDAFMVGYNRYVDGAPMYGTLDITGDPVGTEHINR</sequence>
<dbReference type="AlphaFoldDB" id="A0A9X3A9W3"/>
<evidence type="ECO:0000313" key="1">
    <source>
        <dbReference type="EMBL" id="MCS4122276.1"/>
    </source>
</evidence>
<reference evidence="1" key="1">
    <citation type="submission" date="2022-08" db="EMBL/GenBank/DDBJ databases">
        <title>Genomic Encyclopedia of Type Strains, Phase V (KMG-V): Genome sequencing to study the core and pangenomes of soil and plant-associated prokaryotes.</title>
        <authorList>
            <person name="Whitman W."/>
        </authorList>
    </citation>
    <scope>NUCLEOTIDE SEQUENCE</scope>
    <source>
        <strain evidence="1">SP3026</strain>
    </source>
</reference>
<dbReference type="RefSeq" id="WP_259040257.1">
    <property type="nucleotide sequence ID" value="NZ_JANUAM010000009.1"/>
</dbReference>
<organism evidence="1 2">
    <name type="scientific">Salinibacter ruber</name>
    <dbReference type="NCBI Taxonomy" id="146919"/>
    <lineage>
        <taxon>Bacteria</taxon>
        <taxon>Pseudomonadati</taxon>
        <taxon>Rhodothermota</taxon>
        <taxon>Rhodothermia</taxon>
        <taxon>Rhodothermales</taxon>
        <taxon>Salinibacteraceae</taxon>
        <taxon>Salinibacter</taxon>
    </lineage>
</organism>